<dbReference type="EMBL" id="JAGSOJ010000002">
    <property type="protein sequence ID" value="MCM1989945.1"/>
    <property type="molecule type" value="Genomic_DNA"/>
</dbReference>
<reference evidence="1" key="1">
    <citation type="journal article" date="2021" name="mSystems">
        <title>Bacteria and Archaea Synergistically Convert Glycine Betaine to Biogenic Methane in the Formosa Cold Seep of the South China Sea.</title>
        <authorList>
            <person name="Li L."/>
            <person name="Zhang W."/>
            <person name="Zhang S."/>
            <person name="Song L."/>
            <person name="Sun Q."/>
            <person name="Zhang H."/>
            <person name="Xiang H."/>
            <person name="Dong X."/>
        </authorList>
    </citation>
    <scope>NUCLEOTIDE SEQUENCE</scope>
    <source>
        <strain evidence="1">ZWT</strain>
    </source>
</reference>
<reference evidence="1" key="2">
    <citation type="submission" date="2021-04" db="EMBL/GenBank/DDBJ databases">
        <authorList>
            <person name="Dong X."/>
        </authorList>
    </citation>
    <scope>NUCLEOTIDE SEQUENCE</scope>
    <source>
        <strain evidence="1">ZWT</strain>
    </source>
</reference>
<evidence type="ECO:0000313" key="2">
    <source>
        <dbReference type="Proteomes" id="UP001056429"/>
    </source>
</evidence>
<comment type="caution">
    <text evidence="1">The sequence shown here is derived from an EMBL/GenBank/DDBJ whole genome shotgun (WGS) entry which is preliminary data.</text>
</comment>
<accession>A0A9J6P1M5</accession>
<name>A0A9J6P1M5_9CLOT</name>
<sequence>MGLILSKMYCGAMNRYITKDGETMHNVIWYSDDNGQTYEILDYKKGNATKVESVIFNDINIPKGTTHIKVWIHAEALEDGDLDIELKDRMFGIKYKN</sequence>
<dbReference type="Proteomes" id="UP001056429">
    <property type="component" value="Unassembled WGS sequence"/>
</dbReference>
<dbReference type="AlphaFoldDB" id="A0A9J6P1M5"/>
<dbReference type="RefSeq" id="WP_250858991.1">
    <property type="nucleotide sequence ID" value="NZ_JAGSOJ010000002.1"/>
</dbReference>
<organism evidence="1 2">
    <name type="scientific">Oceanirhabdus seepicola</name>
    <dbReference type="NCBI Taxonomy" id="2828781"/>
    <lineage>
        <taxon>Bacteria</taxon>
        <taxon>Bacillati</taxon>
        <taxon>Bacillota</taxon>
        <taxon>Clostridia</taxon>
        <taxon>Eubacteriales</taxon>
        <taxon>Clostridiaceae</taxon>
        <taxon>Oceanirhabdus</taxon>
    </lineage>
</organism>
<evidence type="ECO:0000313" key="1">
    <source>
        <dbReference type="EMBL" id="MCM1989945.1"/>
    </source>
</evidence>
<protein>
    <submittedName>
        <fullName evidence="1">Uncharacterized protein</fullName>
    </submittedName>
</protein>
<keyword evidence="2" id="KW-1185">Reference proteome</keyword>
<proteinExistence type="predicted"/>
<gene>
    <name evidence="1" type="ORF">KDK92_09345</name>
</gene>